<evidence type="ECO:0000256" key="3">
    <source>
        <dbReference type="ARBA" id="ARBA00022989"/>
    </source>
</evidence>
<feature type="domain" description="O-antigen ligase-related" evidence="7">
    <location>
        <begin position="172"/>
        <end position="336"/>
    </location>
</feature>
<feature type="transmembrane region" description="Helical" evidence="6">
    <location>
        <begin position="320"/>
        <end position="344"/>
    </location>
</feature>
<dbReference type="SMART" id="SM00028">
    <property type="entry name" value="TPR"/>
    <property type="match status" value="4"/>
</dbReference>
<evidence type="ECO:0000313" key="9">
    <source>
        <dbReference type="Proteomes" id="UP000230033"/>
    </source>
</evidence>
<keyword evidence="2 6" id="KW-0812">Transmembrane</keyword>
<feature type="transmembrane region" description="Helical" evidence="6">
    <location>
        <begin position="34"/>
        <end position="51"/>
    </location>
</feature>
<feature type="transmembrane region" description="Helical" evidence="6">
    <location>
        <begin position="377"/>
        <end position="397"/>
    </location>
</feature>
<dbReference type="Pfam" id="PF14559">
    <property type="entry name" value="TPR_19"/>
    <property type="match status" value="1"/>
</dbReference>
<evidence type="ECO:0000313" key="8">
    <source>
        <dbReference type="EMBL" id="PIS14074.1"/>
    </source>
</evidence>
<keyword evidence="3 6" id="KW-1133">Transmembrane helix</keyword>
<dbReference type="SUPFAM" id="SSF48452">
    <property type="entry name" value="TPR-like"/>
    <property type="match status" value="1"/>
</dbReference>
<dbReference type="PANTHER" id="PTHR37422:SF13">
    <property type="entry name" value="LIPOPOLYSACCHARIDE BIOSYNTHESIS PROTEIN PA4999-RELATED"/>
    <property type="match status" value="1"/>
</dbReference>
<dbReference type="AlphaFoldDB" id="A0A2H0WN57"/>
<dbReference type="Pfam" id="PF04932">
    <property type="entry name" value="Wzy_C"/>
    <property type="match status" value="1"/>
</dbReference>
<dbReference type="EMBL" id="PEZJ01000009">
    <property type="protein sequence ID" value="PIS14074.1"/>
    <property type="molecule type" value="Genomic_DNA"/>
</dbReference>
<reference evidence="9" key="1">
    <citation type="submission" date="2017-09" db="EMBL/GenBank/DDBJ databases">
        <title>Depth-based differentiation of microbial function through sediment-hosted aquifers and enrichment of novel symbionts in the deep terrestrial subsurface.</title>
        <authorList>
            <person name="Probst A.J."/>
            <person name="Ladd B."/>
            <person name="Jarett J.K."/>
            <person name="Geller-Mcgrath D.E."/>
            <person name="Sieber C.M.K."/>
            <person name="Emerson J.B."/>
            <person name="Anantharaman K."/>
            <person name="Thomas B.C."/>
            <person name="Malmstrom R."/>
            <person name="Stieglmeier M."/>
            <person name="Klingl A."/>
            <person name="Woyke T."/>
            <person name="Ryan C.M."/>
            <person name="Banfield J.F."/>
        </authorList>
    </citation>
    <scope>NUCLEOTIDE SEQUENCE [LARGE SCALE GENOMIC DNA]</scope>
</reference>
<gene>
    <name evidence="8" type="ORF">COT65_00670</name>
</gene>
<feature type="transmembrane region" description="Helical" evidence="6">
    <location>
        <begin position="351"/>
        <end position="371"/>
    </location>
</feature>
<dbReference type="Proteomes" id="UP000230033">
    <property type="component" value="Unassembled WGS sequence"/>
</dbReference>
<dbReference type="InterPro" id="IPR007016">
    <property type="entry name" value="O-antigen_ligase-rel_domated"/>
</dbReference>
<dbReference type="Gene3D" id="1.25.40.10">
    <property type="entry name" value="Tetratricopeptide repeat domain"/>
    <property type="match status" value="2"/>
</dbReference>
<feature type="transmembrane region" description="Helical" evidence="6">
    <location>
        <begin position="93"/>
        <end position="110"/>
    </location>
</feature>
<feature type="transmembrane region" description="Helical" evidence="6">
    <location>
        <begin position="6"/>
        <end position="22"/>
    </location>
</feature>
<feature type="transmembrane region" description="Helical" evidence="6">
    <location>
        <begin position="63"/>
        <end position="81"/>
    </location>
</feature>
<evidence type="ECO:0000256" key="5">
    <source>
        <dbReference type="PROSITE-ProRule" id="PRU00339"/>
    </source>
</evidence>
<dbReference type="InterPro" id="IPR019734">
    <property type="entry name" value="TPR_rpt"/>
</dbReference>
<feature type="transmembrane region" description="Helical" evidence="6">
    <location>
        <begin position="137"/>
        <end position="156"/>
    </location>
</feature>
<dbReference type="GO" id="GO:0016020">
    <property type="term" value="C:membrane"/>
    <property type="evidence" value="ECO:0007669"/>
    <property type="project" value="UniProtKB-SubCell"/>
</dbReference>
<dbReference type="InterPro" id="IPR011990">
    <property type="entry name" value="TPR-like_helical_dom_sf"/>
</dbReference>
<evidence type="ECO:0000259" key="7">
    <source>
        <dbReference type="Pfam" id="PF04932"/>
    </source>
</evidence>
<proteinExistence type="predicted"/>
<feature type="transmembrane region" description="Helical" evidence="6">
    <location>
        <begin position="418"/>
        <end position="439"/>
    </location>
</feature>
<keyword evidence="4 6" id="KW-0472">Membrane</keyword>
<protein>
    <recommendedName>
        <fullName evidence="7">O-antigen ligase-related domain-containing protein</fullName>
    </recommendedName>
</protein>
<comment type="caution">
    <text evidence="8">The sequence shown here is derived from an EMBL/GenBank/DDBJ whole genome shotgun (WGS) entry which is preliminary data.</text>
</comment>
<name>A0A2H0WN57_9BACT</name>
<dbReference type="InterPro" id="IPR051533">
    <property type="entry name" value="WaaL-like"/>
</dbReference>
<organism evidence="8 9">
    <name type="scientific">Candidatus Shapirobacteria bacterium CG09_land_8_20_14_0_10_47_13</name>
    <dbReference type="NCBI Taxonomy" id="1974481"/>
    <lineage>
        <taxon>Bacteria</taxon>
        <taxon>Candidatus Shapironibacteriota</taxon>
    </lineage>
</organism>
<feature type="transmembrane region" description="Helical" evidence="6">
    <location>
        <begin position="168"/>
        <end position="184"/>
    </location>
</feature>
<comment type="subcellular location">
    <subcellularLocation>
        <location evidence="1">Membrane</location>
        <topology evidence="1">Multi-pass membrane protein</topology>
    </subcellularLocation>
</comment>
<feature type="transmembrane region" description="Helical" evidence="6">
    <location>
        <begin position="213"/>
        <end position="232"/>
    </location>
</feature>
<feature type="repeat" description="TPR" evidence="5">
    <location>
        <begin position="561"/>
        <end position="594"/>
    </location>
</feature>
<dbReference type="PANTHER" id="PTHR37422">
    <property type="entry name" value="TEICHURONIC ACID BIOSYNTHESIS PROTEIN TUAE"/>
    <property type="match status" value="1"/>
</dbReference>
<feature type="transmembrane region" description="Helical" evidence="6">
    <location>
        <begin position="190"/>
        <end position="206"/>
    </location>
</feature>
<feature type="repeat" description="TPR" evidence="5">
    <location>
        <begin position="595"/>
        <end position="628"/>
    </location>
</feature>
<sequence length="638" mass="72330">MLVVYALTAVITGAWLIKIVLAKKVIFRRSFWDWPLVLFFLSQVISYLFSIDRQTSFWGYYSRFNGGLLSVISYLLLYWAFVSNINSRITYHVLRITLASAALVAAYGIAEHFGIDAQYWVQDVKNRVFSTLGQPNWLAAWLAALLPLGLAFAVNLELTTYNFKLKKVISYLFLVISFLCLWYTKSRSGLMAAAISVGVLVALQLAPRFKRFWPVTIVILAGVGLIGGKILWDRNRQDIRYVLGFTDKVEITPQMVNAGGSKSADIRKVVWRGAIDIWRHHPLFGTGPETFAYSYYWYRPREHNDLSEWDFLYNKAHNEYLNYAATTGTLGLVAYLILIGSFLVWSVKKVISCQLSVISSALAAGFTSIAVTNFFGFSVVPVSLLFFLFPAFAVTISDTKDEIRETKENPKIFASQRLISAGILLFTFYFLLLILKYWYADAQFSKAEKLGKAGQYNLAYGAASSTVSLRPFEPSYHDELGLDLAGLAALAQNDKTATLSAQLAKMAVEQSTQALKISPFNLNFWKNRIKIFYRLGEVDGQYYQQALATLLQAEQLAPTDPKIKYNLGLLYAQFGQTETAITTLEETVKLKPNYIDVRYALSLLYRQIGRKDEARQQLEEILRIDPQNQKIKDMLEKK</sequence>
<dbReference type="PROSITE" id="PS50005">
    <property type="entry name" value="TPR"/>
    <property type="match status" value="2"/>
</dbReference>
<accession>A0A2H0WN57</accession>
<keyword evidence="5" id="KW-0802">TPR repeat</keyword>
<evidence type="ECO:0000256" key="2">
    <source>
        <dbReference type="ARBA" id="ARBA00022692"/>
    </source>
</evidence>
<evidence type="ECO:0000256" key="1">
    <source>
        <dbReference type="ARBA" id="ARBA00004141"/>
    </source>
</evidence>
<evidence type="ECO:0000256" key="4">
    <source>
        <dbReference type="ARBA" id="ARBA00023136"/>
    </source>
</evidence>
<evidence type="ECO:0000256" key="6">
    <source>
        <dbReference type="SAM" id="Phobius"/>
    </source>
</evidence>